<dbReference type="Proteomes" id="UP000636004">
    <property type="component" value="Unassembled WGS sequence"/>
</dbReference>
<dbReference type="InterPro" id="IPR008257">
    <property type="entry name" value="Pept_M19"/>
</dbReference>
<sequence length="367" mass="41012">MPPSDESKTWESSEKGKTFVKESIVIDFYAPPFGVGWNESSQLHRYMERAMESGITGASITLAPTYFTWEQFQKEHANWQNTMLQKPDNFLFVHSVEDIERAHKEGKYAVIWNNQTSTVIDGDLSKIAMLKAMGLSSMQLVYNGTYRAGDGVISYLHGTDRGLTSWGKKVIDEMVKHGIIVDLSHTGRNTCAGIITYMTDNYPGVPVIYSHSLPNGLYKDEPHATEKGCYRNITDEQALAAAKTGGVVSPTFTEWMMDGLWPDDITPKQCANMIDYYIKLIGVDHVGIATDDMFVLSLVKAFAEANPKAYDDDGYMMDAFAKGAEGCGELAKILPAVTDELWKMGYTNEDIAKVYGGNMMRVYKEVW</sequence>
<dbReference type="PANTHER" id="PTHR10443">
    <property type="entry name" value="MICROSOMAL DIPEPTIDASE"/>
    <property type="match status" value="1"/>
</dbReference>
<dbReference type="Pfam" id="PF01244">
    <property type="entry name" value="Peptidase_M19"/>
    <property type="match status" value="1"/>
</dbReference>
<dbReference type="InterPro" id="IPR032466">
    <property type="entry name" value="Metal_Hydrolase"/>
</dbReference>
<dbReference type="AlphaFoldDB" id="A0A918QY81"/>
<proteinExistence type="predicted"/>
<accession>A0A918QY81</accession>
<evidence type="ECO:0000313" key="2">
    <source>
        <dbReference type="Proteomes" id="UP000636004"/>
    </source>
</evidence>
<dbReference type="PROSITE" id="PS51365">
    <property type="entry name" value="RENAL_DIPEPTIDASE_2"/>
    <property type="match status" value="1"/>
</dbReference>
<dbReference type="EMBL" id="BMWZ01000002">
    <property type="protein sequence ID" value="GGZ76282.1"/>
    <property type="molecule type" value="Genomic_DNA"/>
</dbReference>
<dbReference type="GO" id="GO:0006508">
    <property type="term" value="P:proteolysis"/>
    <property type="evidence" value="ECO:0007669"/>
    <property type="project" value="InterPro"/>
</dbReference>
<keyword evidence="2" id="KW-1185">Reference proteome</keyword>
<reference evidence="1" key="1">
    <citation type="journal article" date="2014" name="Int. J. Syst. Evol. Microbiol.">
        <title>Complete genome sequence of Corynebacterium casei LMG S-19264T (=DSM 44701T), isolated from a smear-ripened cheese.</title>
        <authorList>
            <consortium name="US DOE Joint Genome Institute (JGI-PGF)"/>
            <person name="Walter F."/>
            <person name="Albersmeier A."/>
            <person name="Kalinowski J."/>
            <person name="Ruckert C."/>
        </authorList>
    </citation>
    <scope>NUCLEOTIDE SEQUENCE</scope>
    <source>
        <strain evidence="1">KCTC 12710</strain>
    </source>
</reference>
<gene>
    <name evidence="1" type="ORF">GCM10007028_12320</name>
</gene>
<protein>
    <submittedName>
        <fullName evidence="1">Membrane dipeptidase</fullName>
    </submittedName>
</protein>
<organism evidence="1 2">
    <name type="scientific">Algibacter mikhailovii</name>
    <dbReference type="NCBI Taxonomy" id="425498"/>
    <lineage>
        <taxon>Bacteria</taxon>
        <taxon>Pseudomonadati</taxon>
        <taxon>Bacteroidota</taxon>
        <taxon>Flavobacteriia</taxon>
        <taxon>Flavobacteriales</taxon>
        <taxon>Flavobacteriaceae</taxon>
        <taxon>Algibacter</taxon>
    </lineage>
</organism>
<comment type="caution">
    <text evidence="1">The sequence shown here is derived from an EMBL/GenBank/DDBJ whole genome shotgun (WGS) entry which is preliminary data.</text>
</comment>
<dbReference type="PANTHER" id="PTHR10443:SF12">
    <property type="entry name" value="DIPEPTIDASE"/>
    <property type="match status" value="1"/>
</dbReference>
<reference evidence="1" key="2">
    <citation type="submission" date="2020-09" db="EMBL/GenBank/DDBJ databases">
        <authorList>
            <person name="Sun Q."/>
            <person name="Kim S."/>
        </authorList>
    </citation>
    <scope>NUCLEOTIDE SEQUENCE</scope>
    <source>
        <strain evidence="1">KCTC 12710</strain>
    </source>
</reference>
<name>A0A918QY81_9FLAO</name>
<evidence type="ECO:0000313" key="1">
    <source>
        <dbReference type="EMBL" id="GGZ76282.1"/>
    </source>
</evidence>
<dbReference type="GO" id="GO:0070573">
    <property type="term" value="F:metallodipeptidase activity"/>
    <property type="evidence" value="ECO:0007669"/>
    <property type="project" value="InterPro"/>
</dbReference>
<dbReference type="Gene3D" id="3.20.20.140">
    <property type="entry name" value="Metal-dependent hydrolases"/>
    <property type="match status" value="1"/>
</dbReference>
<dbReference type="SUPFAM" id="SSF51556">
    <property type="entry name" value="Metallo-dependent hydrolases"/>
    <property type="match status" value="1"/>
</dbReference>